<sequence>MEALTQKCEETVAHVEAKRSARLNPGRKNTQNRVFTCSDRIPEEFVSKHTPTVE</sequence>
<name>A0AAP0NS13_9MAGN</name>
<evidence type="ECO:0000313" key="1">
    <source>
        <dbReference type="EMBL" id="KAK9116049.1"/>
    </source>
</evidence>
<reference evidence="1 2" key="1">
    <citation type="submission" date="2024-01" db="EMBL/GenBank/DDBJ databases">
        <title>Genome assemblies of Stephania.</title>
        <authorList>
            <person name="Yang L."/>
        </authorList>
    </citation>
    <scope>NUCLEOTIDE SEQUENCE [LARGE SCALE GENOMIC DNA]</scope>
    <source>
        <strain evidence="1">QJT</strain>
        <tissue evidence="1">Leaf</tissue>
    </source>
</reference>
<dbReference type="Proteomes" id="UP001417504">
    <property type="component" value="Unassembled WGS sequence"/>
</dbReference>
<keyword evidence="2" id="KW-1185">Reference proteome</keyword>
<accession>A0AAP0NS13</accession>
<organism evidence="1 2">
    <name type="scientific">Stephania japonica</name>
    <dbReference type="NCBI Taxonomy" id="461633"/>
    <lineage>
        <taxon>Eukaryota</taxon>
        <taxon>Viridiplantae</taxon>
        <taxon>Streptophyta</taxon>
        <taxon>Embryophyta</taxon>
        <taxon>Tracheophyta</taxon>
        <taxon>Spermatophyta</taxon>
        <taxon>Magnoliopsida</taxon>
        <taxon>Ranunculales</taxon>
        <taxon>Menispermaceae</taxon>
        <taxon>Menispermoideae</taxon>
        <taxon>Cissampelideae</taxon>
        <taxon>Stephania</taxon>
    </lineage>
</organism>
<dbReference type="AlphaFoldDB" id="A0AAP0NS13"/>
<dbReference type="EMBL" id="JBBNAE010000006">
    <property type="protein sequence ID" value="KAK9116049.1"/>
    <property type="molecule type" value="Genomic_DNA"/>
</dbReference>
<proteinExistence type="predicted"/>
<protein>
    <submittedName>
        <fullName evidence="1">Uncharacterized protein</fullName>
    </submittedName>
</protein>
<evidence type="ECO:0000313" key="2">
    <source>
        <dbReference type="Proteomes" id="UP001417504"/>
    </source>
</evidence>
<gene>
    <name evidence="1" type="ORF">Sjap_014996</name>
</gene>
<comment type="caution">
    <text evidence="1">The sequence shown here is derived from an EMBL/GenBank/DDBJ whole genome shotgun (WGS) entry which is preliminary data.</text>
</comment>